<feature type="region of interest" description="Disordered" evidence="4">
    <location>
        <begin position="1"/>
        <end position="63"/>
    </location>
</feature>
<feature type="domain" description="Symplekin/Pta1 N-terminal" evidence="5">
    <location>
        <begin position="311"/>
        <end position="389"/>
    </location>
</feature>
<name>A0ABD3P9L7_9STRA</name>
<keyword evidence="8" id="KW-1185">Reference proteome</keyword>
<evidence type="ECO:0000313" key="8">
    <source>
        <dbReference type="Proteomes" id="UP001516023"/>
    </source>
</evidence>
<dbReference type="GO" id="GO:0005634">
    <property type="term" value="C:nucleus"/>
    <property type="evidence" value="ECO:0007669"/>
    <property type="project" value="UniProtKB-SubCell"/>
</dbReference>
<evidence type="ECO:0000313" key="7">
    <source>
        <dbReference type="EMBL" id="KAL3783871.1"/>
    </source>
</evidence>
<dbReference type="Proteomes" id="UP001516023">
    <property type="component" value="Unassembled WGS sequence"/>
</dbReference>
<comment type="caution">
    <text evidence="7">The sequence shown here is derived from an EMBL/GenBank/DDBJ whole genome shotgun (WGS) entry which is preliminary data.</text>
</comment>
<evidence type="ECO:0008006" key="9">
    <source>
        <dbReference type="Google" id="ProtNLM"/>
    </source>
</evidence>
<feature type="compositionally biased region" description="Polar residues" evidence="4">
    <location>
        <begin position="1"/>
        <end position="17"/>
    </location>
</feature>
<dbReference type="EMBL" id="JABMIG020000249">
    <property type="protein sequence ID" value="KAL3783871.1"/>
    <property type="molecule type" value="Genomic_DNA"/>
</dbReference>
<feature type="domain" description="Symplekin C-terminal" evidence="6">
    <location>
        <begin position="1191"/>
        <end position="1391"/>
    </location>
</feature>
<organism evidence="7 8">
    <name type="scientific">Cyclotella cryptica</name>
    <dbReference type="NCBI Taxonomy" id="29204"/>
    <lineage>
        <taxon>Eukaryota</taxon>
        <taxon>Sar</taxon>
        <taxon>Stramenopiles</taxon>
        <taxon>Ochrophyta</taxon>
        <taxon>Bacillariophyta</taxon>
        <taxon>Coscinodiscophyceae</taxon>
        <taxon>Thalassiosirophycidae</taxon>
        <taxon>Stephanodiscales</taxon>
        <taxon>Stephanodiscaceae</taxon>
        <taxon>Cyclotella</taxon>
    </lineage>
</organism>
<feature type="region of interest" description="Disordered" evidence="4">
    <location>
        <begin position="1050"/>
        <end position="1069"/>
    </location>
</feature>
<feature type="compositionally biased region" description="Acidic residues" evidence="4">
    <location>
        <begin position="34"/>
        <end position="43"/>
    </location>
</feature>
<gene>
    <name evidence="7" type="ORF">HJC23_007976</name>
</gene>
<dbReference type="InterPro" id="IPR021850">
    <property type="entry name" value="Symplekin/Pta1"/>
</dbReference>
<evidence type="ECO:0000259" key="6">
    <source>
        <dbReference type="Pfam" id="PF12295"/>
    </source>
</evidence>
<evidence type="ECO:0000259" key="5">
    <source>
        <dbReference type="Pfam" id="PF11935"/>
    </source>
</evidence>
<feature type="compositionally biased region" description="Polar residues" evidence="4">
    <location>
        <begin position="1059"/>
        <end position="1069"/>
    </location>
</feature>
<dbReference type="PANTHER" id="PTHR15245:SF20">
    <property type="entry name" value="SYMPLEKIN"/>
    <property type="match status" value="1"/>
</dbReference>
<evidence type="ECO:0000256" key="4">
    <source>
        <dbReference type="SAM" id="MobiDB-lite"/>
    </source>
</evidence>
<dbReference type="InterPro" id="IPR022075">
    <property type="entry name" value="Symplekin_C"/>
</dbReference>
<dbReference type="PANTHER" id="PTHR15245">
    <property type="entry name" value="SYMPLEKIN-RELATED"/>
    <property type="match status" value="1"/>
</dbReference>
<comment type="subcellular location">
    <subcellularLocation>
        <location evidence="1">Nucleus</location>
    </subcellularLocation>
</comment>
<evidence type="ECO:0000256" key="3">
    <source>
        <dbReference type="ARBA" id="ARBA00023242"/>
    </source>
</evidence>
<dbReference type="Pfam" id="PF12295">
    <property type="entry name" value="Symplekin_C"/>
    <property type="match status" value="1"/>
</dbReference>
<sequence length="1397" mass="152091">MAHTPQTKNPTKQQNTMIDPLQLTAGLHANNPITDDDMFDSDDASAASAHGDADTTNEEESPLSAALDDLESRVVSALNEFKSHPGRASHGQSIHEELQSVLRPVVEVSAHIGPASARAVHASYPDVYGLEFCVDAVYTRINSELILPVLLESAQSEMIPAKRAASLRMFHVLYGEWSAPGSYLDGGAVTSSLGPYGTDQSPLVGLTEHERNRRIGMRSLRRSELLRRWVQASIPNLSPGTFTSSTLDLVAAGRGVLSASAALKPCLRYIAERIGEADDAGALRLFLPVMRMIEGVLGRLFLEGEGSDGGSEQENDALKSSCIKFLEIVVLCFSNKALPGMAGGGQVASRMKRDASQANDFSLEDLPPGHPIITRESLEEIGEYAFSTLRGLVVLGGQAKIDTNLLLDAAASASSTKDFMGGGTSPFQKILAIIKPAALTFQKIESDGEKASEDKDSFVLDRSLIKLDFYLSQKSYSLSINAIQMLATKRPLFFKEASTCLARRTMDPPGGLSGDAEGLLSKAAITGIRTHLRSSCLTLLRHIFSVTSGCWEILVKALNLSGMDAQAERALQASRQQLDLMKGGRAARTRAAIFYEWDQSTDLSRAEKRQRDTDDAEARVRAAKIARGLGAGVQLPKSMSDSCELVLLNLKHLPTKRPPIASSAQRKRPVTLDALVDAVMTNGASLSVDENHWYDRDGGDAWTIEEGELDNDGRQQLMYQCKKIETETFIKQSKVAASKAFSRVLLSTSSNRSEAATSLGSQLAARLAWMLQGVEPSSDIKDAHATALMSIGNGPMGSDVSVQFAKENPLVSSCIAHDMIPPQQKGELGSLSAASETSGLSTRVLNEAFVCSLSEEVEDLSRKKQYAQCLDLYVASVVNACANANAVPSDYEKKRIANSASSSLPHQLLISPSVTPSSLNLVGSLCDIEEVSKKAVKTSKQSIAESAAAHAAKTAAEKRATTALLVLRDVAFQRDRMRGSAIGCAVAIAAGRLPASLPIQDKALKLVMNVIFQKNSDCAGKVIESATRELELATQISIENHEKIVKANEVTSTKREKQGSSSKIQSIPQSEEERTVLESVKKPVVLFMALCVRRPEIIKVIMEMSCRDGADVMAKAVKANMPKLAKAASVKHGAASIALKVADMSSDRETPLLLSFLDNLAPATEKALPSQDLINACHEIQRNRSLGETKDSRYIIPVVSGMKRVELQDALPDFVRDSDETFKASLRRMSERLSRYAMIFRDEPDPNEPTLRGMSSCEQIVNLHRLDFNAVGLPQKRYLDAIRLCLEDDEVFNDRVIQAALDYISGKFLEGETLPLAYMRTIILTCSKHESLHSWICHVLLPRLVEGKVYSDKRQWEGWMRCAKMLENTGDQGVSSMEAIARLPPDQLKIYRTKYPR</sequence>
<dbReference type="Gene3D" id="1.25.10.10">
    <property type="entry name" value="Leucine-rich Repeat Variant"/>
    <property type="match status" value="1"/>
</dbReference>
<evidence type="ECO:0000256" key="2">
    <source>
        <dbReference type="ARBA" id="ARBA00022664"/>
    </source>
</evidence>
<dbReference type="Pfam" id="PF11935">
    <property type="entry name" value="SYMPK_PTA1_N"/>
    <property type="match status" value="1"/>
</dbReference>
<protein>
    <recommendedName>
        <fullName evidence="9">Symplekin C-terminal domain-containing protein</fullName>
    </recommendedName>
</protein>
<keyword evidence="2" id="KW-0507">mRNA processing</keyword>
<reference evidence="7 8" key="1">
    <citation type="journal article" date="2020" name="G3 (Bethesda)">
        <title>Improved Reference Genome for Cyclotella cryptica CCMP332, a Model for Cell Wall Morphogenesis, Salinity Adaptation, and Lipid Production in Diatoms (Bacillariophyta).</title>
        <authorList>
            <person name="Roberts W.R."/>
            <person name="Downey K.M."/>
            <person name="Ruck E.C."/>
            <person name="Traller J.C."/>
            <person name="Alverson A.J."/>
        </authorList>
    </citation>
    <scope>NUCLEOTIDE SEQUENCE [LARGE SCALE GENOMIC DNA]</scope>
    <source>
        <strain evidence="7 8">CCMP332</strain>
    </source>
</reference>
<dbReference type="InterPro" id="IPR032460">
    <property type="entry name" value="Symplekin/Pta1_N"/>
</dbReference>
<keyword evidence="3" id="KW-0539">Nucleus</keyword>
<accession>A0ABD3P9L7</accession>
<proteinExistence type="predicted"/>
<dbReference type="InterPro" id="IPR011989">
    <property type="entry name" value="ARM-like"/>
</dbReference>
<evidence type="ECO:0000256" key="1">
    <source>
        <dbReference type="ARBA" id="ARBA00004123"/>
    </source>
</evidence>
<dbReference type="GO" id="GO:0006397">
    <property type="term" value="P:mRNA processing"/>
    <property type="evidence" value="ECO:0007669"/>
    <property type="project" value="UniProtKB-KW"/>
</dbReference>